<dbReference type="GO" id="GO:0009228">
    <property type="term" value="P:thiamine biosynthetic process"/>
    <property type="evidence" value="ECO:0007669"/>
    <property type="project" value="InterPro"/>
</dbReference>
<protein>
    <submittedName>
        <fullName evidence="3">Putative hydroxymethylpyrimidine transport system substrate-binding protein</fullName>
    </submittedName>
</protein>
<dbReference type="PANTHER" id="PTHR31528">
    <property type="entry name" value="4-AMINO-5-HYDROXYMETHYL-2-METHYLPYRIMIDINE PHOSPHATE SYNTHASE THI11-RELATED"/>
    <property type="match status" value="1"/>
</dbReference>
<keyword evidence="4" id="KW-1185">Reference proteome</keyword>
<reference evidence="3 4" key="1">
    <citation type="submission" date="2018-05" db="EMBL/GenBank/DDBJ databases">
        <title>Genomic Encyclopedia of Type Strains, Phase IV (KMG-IV): sequencing the most valuable type-strain genomes for metagenomic binning, comparative biology and taxonomic classification.</title>
        <authorList>
            <person name="Goeker M."/>
        </authorList>
    </citation>
    <scope>NUCLEOTIDE SEQUENCE [LARGE SCALE GENOMIC DNA]</scope>
    <source>
        <strain evidence="3 4">DSM 6462</strain>
    </source>
</reference>
<dbReference type="Gene3D" id="3.40.190.10">
    <property type="entry name" value="Periplasmic binding protein-like II"/>
    <property type="match status" value="2"/>
</dbReference>
<gene>
    <name evidence="3" type="ORF">C7450_103429</name>
</gene>
<sequence length="332" mass="36051">MIRSALLAALLSLTSAAPTFAQPAAQNAPQQSAKSSETVKPPETVKVLLEWFVNPDHAPMVVAKELGLFAKAGLDVELLPPSDPSIVPRAVASGQADIGVHYQPSLYLDHAAGIPLVRFGTLVETPLNTVTVLAKGPIKSLADLKGKKVGFSVSGFEDALLQRMLASAGIDKADVELVNVNFALSPSLISGQVDATIGGFRNFELTQMRLKGHEGRAFLPEDSGVPAYDELIFVTRPDLLKDSRLTRFLDAVEQGAIYLTNHPDEGWKLFIKAYPDLDDALNRQAWIDTLPRFAKRPSALDRRRYERFGQFMLEAGLIKTAPTVDEIAVALQ</sequence>
<comment type="caution">
    <text evidence="3">The sequence shown here is derived from an EMBL/GenBank/DDBJ whole genome shotgun (WGS) entry which is preliminary data.</text>
</comment>
<dbReference type="Pfam" id="PF09084">
    <property type="entry name" value="NMT1"/>
    <property type="match status" value="1"/>
</dbReference>
<evidence type="ECO:0000256" key="1">
    <source>
        <dbReference type="SAM" id="SignalP"/>
    </source>
</evidence>
<dbReference type="SUPFAM" id="SSF53850">
    <property type="entry name" value="Periplasmic binding protein-like II"/>
    <property type="match status" value="1"/>
</dbReference>
<dbReference type="InterPro" id="IPR027939">
    <property type="entry name" value="NMT1/THI5"/>
</dbReference>
<dbReference type="AlphaFoldDB" id="A0A2V3UBQ7"/>
<dbReference type="PANTHER" id="PTHR31528:SF3">
    <property type="entry name" value="THIAMINE BIOSYNTHESIS PROTEIN HI_0357-RELATED"/>
    <property type="match status" value="1"/>
</dbReference>
<feature type="chain" id="PRO_5015966062" evidence="1">
    <location>
        <begin position="22"/>
        <end position="332"/>
    </location>
</feature>
<organism evidence="3 4">
    <name type="scientific">Chelatococcus asaccharovorans</name>
    <dbReference type="NCBI Taxonomy" id="28210"/>
    <lineage>
        <taxon>Bacteria</taxon>
        <taxon>Pseudomonadati</taxon>
        <taxon>Pseudomonadota</taxon>
        <taxon>Alphaproteobacteria</taxon>
        <taxon>Hyphomicrobiales</taxon>
        <taxon>Chelatococcaceae</taxon>
        <taxon>Chelatococcus</taxon>
    </lineage>
</organism>
<proteinExistence type="predicted"/>
<dbReference type="RefSeq" id="WP_110374187.1">
    <property type="nucleotide sequence ID" value="NZ_JAHBRY010000001.1"/>
</dbReference>
<dbReference type="EMBL" id="QJJK01000003">
    <property type="protein sequence ID" value="PXW61907.1"/>
    <property type="molecule type" value="Genomic_DNA"/>
</dbReference>
<name>A0A2V3UBQ7_9HYPH</name>
<accession>A0A2V3UBQ7</accession>
<dbReference type="OrthoDB" id="5348911at2"/>
<keyword evidence="1" id="KW-0732">Signal</keyword>
<dbReference type="InterPro" id="IPR015168">
    <property type="entry name" value="SsuA/THI5"/>
</dbReference>
<feature type="signal peptide" evidence="1">
    <location>
        <begin position="1"/>
        <end position="21"/>
    </location>
</feature>
<evidence type="ECO:0000259" key="2">
    <source>
        <dbReference type="Pfam" id="PF09084"/>
    </source>
</evidence>
<feature type="domain" description="SsuA/THI5-like" evidence="2">
    <location>
        <begin position="54"/>
        <end position="265"/>
    </location>
</feature>
<dbReference type="Proteomes" id="UP000248021">
    <property type="component" value="Unassembled WGS sequence"/>
</dbReference>
<evidence type="ECO:0000313" key="4">
    <source>
        <dbReference type="Proteomes" id="UP000248021"/>
    </source>
</evidence>
<evidence type="ECO:0000313" key="3">
    <source>
        <dbReference type="EMBL" id="PXW61907.1"/>
    </source>
</evidence>